<dbReference type="EMBL" id="KP211795">
    <property type="protein sequence ID" value="ANV78731.1"/>
    <property type="molecule type" value="Genomic_DNA"/>
</dbReference>
<dbReference type="InterPro" id="IPR051598">
    <property type="entry name" value="TSUP/Inactive_protease-like"/>
</dbReference>
<comment type="subcellular location">
    <subcellularLocation>
        <location evidence="5">Cell membrane</location>
        <topology evidence="5">Multi-pass membrane protein</topology>
    </subcellularLocation>
    <subcellularLocation>
        <location evidence="1">Membrane</location>
        <topology evidence="1">Multi-pass membrane protein</topology>
    </subcellularLocation>
</comment>
<dbReference type="GO" id="GO:0005886">
    <property type="term" value="C:plasma membrane"/>
    <property type="evidence" value="ECO:0007669"/>
    <property type="project" value="UniProtKB-SubCell"/>
</dbReference>
<feature type="transmembrane region" description="Helical" evidence="5">
    <location>
        <begin position="197"/>
        <end position="217"/>
    </location>
</feature>
<keyword evidence="5" id="KW-1003">Cell membrane</keyword>
<evidence type="ECO:0000256" key="4">
    <source>
        <dbReference type="ARBA" id="ARBA00023136"/>
    </source>
</evidence>
<feature type="transmembrane region" description="Helical" evidence="5">
    <location>
        <begin position="172"/>
        <end position="190"/>
    </location>
</feature>
<evidence type="ECO:0000256" key="2">
    <source>
        <dbReference type="ARBA" id="ARBA00022692"/>
    </source>
</evidence>
<keyword evidence="3 5" id="KW-1133">Transmembrane helix</keyword>
<reference evidence="6" key="1">
    <citation type="submission" date="2014-11" db="EMBL/GenBank/DDBJ databases">
        <authorList>
            <person name="Zhu J."/>
            <person name="Qi W."/>
            <person name="Song R."/>
        </authorList>
    </citation>
    <scope>NUCLEOTIDE SEQUENCE</scope>
</reference>
<name>A0A1B1T8V4_9ARCH</name>
<sequence length="250" mass="26887">MQIEFEIVVFGLFLMALLYSAVGHGGASGYLAILSLSVYANEGDLWLKQYAWFLNLIVAGIAFFNYRKEGFHDHDLTWPFLVTSIPFTFFASSLKIGDGGYNLLLSLFLIFAAWKLLMGKKMNVEENKTLKVSNALLIGAIIGLTCGLVGIGGGILLSPILIINGWAEPKTAAATSAIFIWLNSLAGIIGSSISQHLVDLGNIAPFVLAVLLGGFIGSKYGSKNAPQNSIKYLLSAVLLIAASKRILEIL</sequence>
<evidence type="ECO:0000256" key="5">
    <source>
        <dbReference type="RuleBase" id="RU363041"/>
    </source>
</evidence>
<keyword evidence="2 5" id="KW-0812">Transmembrane</keyword>
<feature type="transmembrane region" description="Helical" evidence="5">
    <location>
        <begin position="100"/>
        <end position="117"/>
    </location>
</feature>
<evidence type="ECO:0000313" key="6">
    <source>
        <dbReference type="EMBL" id="ANV78710.1"/>
    </source>
</evidence>
<dbReference type="PANTHER" id="PTHR43701">
    <property type="entry name" value="MEMBRANE TRANSPORTER PROTEIN MJ0441-RELATED"/>
    <property type="match status" value="1"/>
</dbReference>
<feature type="transmembrane region" description="Helical" evidence="5">
    <location>
        <begin position="76"/>
        <end position="94"/>
    </location>
</feature>
<proteinExistence type="inferred from homology"/>
<evidence type="ECO:0000256" key="3">
    <source>
        <dbReference type="ARBA" id="ARBA00022989"/>
    </source>
</evidence>
<comment type="similarity">
    <text evidence="5">Belongs to the 4-toluene sulfonate uptake permease (TSUP) (TC 2.A.102) family.</text>
</comment>
<feature type="transmembrane region" description="Helical" evidence="5">
    <location>
        <begin position="45"/>
        <end position="64"/>
    </location>
</feature>
<reference evidence="6" key="2">
    <citation type="journal article" date="2015" name="ISME J.">
        <title>A new class of marine Euryarchaeota group II from the Mediterranean deep chlorophyll maximum.</title>
        <authorList>
            <person name="Martin-Cuadrado A.B."/>
            <person name="Garcia-Heredia I."/>
            <person name="Molto A.G."/>
            <person name="Lopez-Ubeda R."/>
            <person name="Kimes N."/>
            <person name="Lopez-Garcia P."/>
            <person name="Moreira D."/>
            <person name="Rodriguez-Valera F."/>
        </authorList>
    </citation>
    <scope>NUCLEOTIDE SEQUENCE</scope>
</reference>
<feature type="transmembrane region" description="Helical" evidence="5">
    <location>
        <begin position="137"/>
        <end position="166"/>
    </location>
</feature>
<dbReference type="InterPro" id="IPR002781">
    <property type="entry name" value="TM_pro_TauE-like"/>
</dbReference>
<dbReference type="AlphaFoldDB" id="A0A1B1T8V4"/>
<keyword evidence="4 5" id="KW-0472">Membrane</keyword>
<feature type="transmembrane region" description="Helical" evidence="5">
    <location>
        <begin position="7"/>
        <end position="33"/>
    </location>
</feature>
<protein>
    <recommendedName>
        <fullName evidence="5">Probable membrane transporter protein</fullName>
    </recommendedName>
</protein>
<organism evidence="6">
    <name type="scientific">uncultured Poseidoniia archaeon</name>
    <dbReference type="NCBI Taxonomy" id="1697135"/>
    <lineage>
        <taxon>Archaea</taxon>
        <taxon>Methanobacteriati</taxon>
        <taxon>Thermoplasmatota</taxon>
        <taxon>Candidatus Poseidoniia</taxon>
        <taxon>environmental samples</taxon>
    </lineage>
</organism>
<dbReference type="PANTHER" id="PTHR43701:SF5">
    <property type="entry name" value="MEMBRANE TRANSPORTER PROTEIN-RELATED"/>
    <property type="match status" value="1"/>
</dbReference>
<evidence type="ECO:0000256" key="1">
    <source>
        <dbReference type="ARBA" id="ARBA00004141"/>
    </source>
</evidence>
<dbReference type="EMBL" id="KP211794">
    <property type="protein sequence ID" value="ANV78710.1"/>
    <property type="molecule type" value="Genomic_DNA"/>
</dbReference>
<accession>A0A1B1T8V4</accession>
<dbReference type="Pfam" id="PF01925">
    <property type="entry name" value="TauE"/>
    <property type="match status" value="1"/>
</dbReference>